<keyword evidence="2" id="KW-0378">Hydrolase</keyword>
<accession>A0ABU1NAF7</accession>
<dbReference type="Proteomes" id="UP001184230">
    <property type="component" value="Unassembled WGS sequence"/>
</dbReference>
<dbReference type="Gene3D" id="3.20.20.140">
    <property type="entry name" value="Metal-dependent hydrolases"/>
    <property type="match status" value="1"/>
</dbReference>
<dbReference type="PANTHER" id="PTHR35563:SF2">
    <property type="entry name" value="BARREL METAL-DEPENDENT HYDROLASE, PUTATIVE (AFU_ORTHOLOGUE AFUA_1G16240)-RELATED"/>
    <property type="match status" value="1"/>
</dbReference>
<keyword evidence="3" id="KW-1185">Reference proteome</keyword>
<evidence type="ECO:0000313" key="2">
    <source>
        <dbReference type="EMBL" id="MDR6535282.1"/>
    </source>
</evidence>
<dbReference type="SUPFAM" id="SSF51556">
    <property type="entry name" value="Metallo-dependent hydrolases"/>
    <property type="match status" value="1"/>
</dbReference>
<dbReference type="PANTHER" id="PTHR35563">
    <property type="entry name" value="BARREL METAL-DEPENDENT HYDROLASE, PUTATIVE (AFU_ORTHOLOGUE AFUA_1G16240)-RELATED"/>
    <property type="match status" value="1"/>
</dbReference>
<dbReference type="EMBL" id="JAVDRF010000002">
    <property type="protein sequence ID" value="MDR6535282.1"/>
    <property type="molecule type" value="Genomic_DNA"/>
</dbReference>
<protein>
    <submittedName>
        <fullName evidence="2">TIM-barrel fold metal-dependent hydrolase</fullName>
    </submittedName>
</protein>
<sequence length="302" mass="32393">MQALNSDALSAPFSAGTGRASVDVPAGACDCHIHVYDSRYPVVPGARLTPPDASVADYRQLQRRTGTERVVFVTPSTYGTDNTAMREALAAFGDRARGVAVIDERTGAAELQALHDIGVRGIRMNLSLGVTHSTDQLETLGRRVAPLGWHLQLLAPPDVLAALESRLMQLPVPVVFDHLARIAPSQAGKHPAHGLVLRMLDGGRAWVKLSGAYIVSEAGPPDYADVEALARSYLAAAPDRVVWGSDWPHASATAGHQPMPDDARQMELVAAWTQTPDALRRVLVANPAVLYGFDVQALEEHK</sequence>
<dbReference type="InterPro" id="IPR032466">
    <property type="entry name" value="Metal_Hydrolase"/>
</dbReference>
<dbReference type="Pfam" id="PF04909">
    <property type="entry name" value="Amidohydro_2"/>
    <property type="match status" value="1"/>
</dbReference>
<evidence type="ECO:0000313" key="3">
    <source>
        <dbReference type="Proteomes" id="UP001184230"/>
    </source>
</evidence>
<proteinExistence type="predicted"/>
<comment type="caution">
    <text evidence="2">The sequence shown here is derived from an EMBL/GenBank/DDBJ whole genome shotgun (WGS) entry which is preliminary data.</text>
</comment>
<dbReference type="GO" id="GO:0016787">
    <property type="term" value="F:hydrolase activity"/>
    <property type="evidence" value="ECO:0007669"/>
    <property type="project" value="UniProtKB-KW"/>
</dbReference>
<evidence type="ECO:0000259" key="1">
    <source>
        <dbReference type="Pfam" id="PF04909"/>
    </source>
</evidence>
<reference evidence="2 3" key="1">
    <citation type="submission" date="2023-07" db="EMBL/GenBank/DDBJ databases">
        <title>Sorghum-associated microbial communities from plants grown in Nebraska, USA.</title>
        <authorList>
            <person name="Schachtman D."/>
        </authorList>
    </citation>
    <scope>NUCLEOTIDE SEQUENCE [LARGE SCALE GENOMIC DNA]</scope>
    <source>
        <strain evidence="2 3">DS1781</strain>
    </source>
</reference>
<name>A0ABU1NAF7_9BURK</name>
<dbReference type="RefSeq" id="WP_405053830.1">
    <property type="nucleotide sequence ID" value="NZ_JAVDRF010000002.1"/>
</dbReference>
<gene>
    <name evidence="2" type="ORF">J2739_001042</name>
</gene>
<dbReference type="InterPro" id="IPR052358">
    <property type="entry name" value="Aro_Compnd_Degr_Hydrolases"/>
</dbReference>
<organism evidence="2 3">
    <name type="scientific">Variovorax soli</name>
    <dbReference type="NCBI Taxonomy" id="376815"/>
    <lineage>
        <taxon>Bacteria</taxon>
        <taxon>Pseudomonadati</taxon>
        <taxon>Pseudomonadota</taxon>
        <taxon>Betaproteobacteria</taxon>
        <taxon>Burkholderiales</taxon>
        <taxon>Comamonadaceae</taxon>
        <taxon>Variovorax</taxon>
    </lineage>
</organism>
<dbReference type="InterPro" id="IPR006680">
    <property type="entry name" value="Amidohydro-rel"/>
</dbReference>
<feature type="domain" description="Amidohydrolase-related" evidence="1">
    <location>
        <begin position="29"/>
        <end position="293"/>
    </location>
</feature>